<keyword evidence="9" id="KW-1185">Reference proteome</keyword>
<evidence type="ECO:0000256" key="3">
    <source>
        <dbReference type="ARBA" id="ARBA00022827"/>
    </source>
</evidence>
<dbReference type="eggNOG" id="COG0446">
    <property type="taxonomic scope" value="Bacteria"/>
</dbReference>
<feature type="region of interest" description="Disordered" evidence="5">
    <location>
        <begin position="1"/>
        <end position="21"/>
    </location>
</feature>
<evidence type="ECO:0000256" key="1">
    <source>
        <dbReference type="ARBA" id="ARBA00001974"/>
    </source>
</evidence>
<evidence type="ECO:0000313" key="9">
    <source>
        <dbReference type="Proteomes" id="UP000007962"/>
    </source>
</evidence>
<dbReference type="InterPro" id="IPR028202">
    <property type="entry name" value="Reductase_C"/>
</dbReference>
<dbReference type="GO" id="GO:0005737">
    <property type="term" value="C:cytoplasm"/>
    <property type="evidence" value="ECO:0007669"/>
    <property type="project" value="TreeGrafter"/>
</dbReference>
<dbReference type="Gene3D" id="3.50.50.60">
    <property type="entry name" value="FAD/NAD(P)-binding domain"/>
    <property type="match status" value="2"/>
</dbReference>
<gene>
    <name evidence="8" type="ordered locus">Bcav_3010</name>
</gene>
<evidence type="ECO:0000256" key="4">
    <source>
        <dbReference type="ARBA" id="ARBA00023002"/>
    </source>
</evidence>
<keyword evidence="3" id="KW-0274">FAD</keyword>
<dbReference type="PRINTS" id="PR00411">
    <property type="entry name" value="PNDRDTASEI"/>
</dbReference>
<reference evidence="8 9" key="1">
    <citation type="journal article" date="2009" name="Stand. Genomic Sci.">
        <title>Complete genome sequence of Beutenbergia cavernae type strain (HKI 0122).</title>
        <authorList>
            <person name="Land M."/>
            <person name="Pukall R."/>
            <person name="Abt B."/>
            <person name="Goker M."/>
            <person name="Rohde M."/>
            <person name="Glavina Del Rio T."/>
            <person name="Tice H."/>
            <person name="Copeland A."/>
            <person name="Cheng J.F."/>
            <person name="Lucas S."/>
            <person name="Chen F."/>
            <person name="Nolan M."/>
            <person name="Bruce D."/>
            <person name="Goodwin L."/>
            <person name="Pitluck S."/>
            <person name="Ivanova N."/>
            <person name="Mavromatis K."/>
            <person name="Ovchinnikova G."/>
            <person name="Pati A."/>
            <person name="Chen A."/>
            <person name="Palaniappan K."/>
            <person name="Hauser L."/>
            <person name="Chang Y.J."/>
            <person name="Jefferies C.C."/>
            <person name="Saunders E."/>
            <person name="Brettin T."/>
            <person name="Detter J.C."/>
            <person name="Han C."/>
            <person name="Chain P."/>
            <person name="Bristow J."/>
            <person name="Eisen J.A."/>
            <person name="Markowitz V."/>
            <person name="Hugenholtz P."/>
            <person name="Kyrpides N.C."/>
            <person name="Klenk H.P."/>
            <person name="Lapidus A."/>
        </authorList>
    </citation>
    <scope>NUCLEOTIDE SEQUENCE [LARGE SCALE GENOMIC DNA]</scope>
    <source>
        <strain evidence="9">ATCC BAA-8 / DSM 12333 / NBRC 16432</strain>
    </source>
</reference>
<dbReference type="PANTHER" id="PTHR43557:SF2">
    <property type="entry name" value="RIESKE DOMAIN-CONTAINING PROTEIN-RELATED"/>
    <property type="match status" value="1"/>
</dbReference>
<dbReference type="SUPFAM" id="SSF55424">
    <property type="entry name" value="FAD/NAD-linked reductases, dimerisation (C-terminal) domain"/>
    <property type="match status" value="1"/>
</dbReference>
<dbReference type="InterPro" id="IPR050446">
    <property type="entry name" value="FAD-oxidoreductase/Apoptosis"/>
</dbReference>
<comment type="cofactor">
    <cofactor evidence="1">
        <name>FAD</name>
        <dbReference type="ChEBI" id="CHEBI:57692"/>
    </cofactor>
</comment>
<dbReference type="STRING" id="471853.Bcav_3010"/>
<evidence type="ECO:0000259" key="6">
    <source>
        <dbReference type="Pfam" id="PF07992"/>
    </source>
</evidence>
<feature type="domain" description="Reductase C-terminal" evidence="7">
    <location>
        <begin position="360"/>
        <end position="447"/>
    </location>
</feature>
<keyword evidence="2" id="KW-0285">Flavoprotein</keyword>
<dbReference type="GO" id="GO:0016651">
    <property type="term" value="F:oxidoreductase activity, acting on NAD(P)H"/>
    <property type="evidence" value="ECO:0007669"/>
    <property type="project" value="TreeGrafter"/>
</dbReference>
<dbReference type="PANTHER" id="PTHR43557">
    <property type="entry name" value="APOPTOSIS-INDUCING FACTOR 1"/>
    <property type="match status" value="1"/>
</dbReference>
<sequence length="450" mass="46130">MGRTWSSRSDPIPAAYGEDVSRDPRAPRRVVVVGAGLAGLRTASELRTQGFGGHVVVLGAEGVPPYDRPPLSKHLLDVPQPVWLADDLGTDLADVADAVHLDDPAERLEVGDGQRPATVTTRSGAVHTADAVVLACGSHPVRPAGWDGALVLHTAADAAALRSRIAAGARLVIAGAGWIGAEVATVAAAAGADVTVLEAGRTPLERQLGPAVGGRFARSYAAAGIDLRLETPVASATAREAGVRVTAADGTELDADVALAAVGVRPATAWLTGVVPLTPSGYVAAGPDGAVEGLEDRGVWAVGDCALRNSTRHGLVPGGHWTAALEDPARLVRSLLAGWAGGDVGPAPGVVPPEPAPYVFSTQLGHEVAAFGRTSADSRVVLRGEDPQEWTALYLEADADLTERLVGVVVVDRPRDVGQARKLLAQPEPPALDLARAADPAVPLRSTVLA</sequence>
<evidence type="ECO:0000313" key="8">
    <source>
        <dbReference type="EMBL" id="ACQ81255.1"/>
    </source>
</evidence>
<feature type="domain" description="FAD/NAD(P)-binding" evidence="6">
    <location>
        <begin position="29"/>
        <end position="310"/>
    </location>
</feature>
<evidence type="ECO:0000259" key="7">
    <source>
        <dbReference type="Pfam" id="PF14759"/>
    </source>
</evidence>
<accession>C5BZS5</accession>
<organism evidence="8 9">
    <name type="scientific">Beutenbergia cavernae (strain ATCC BAA-8 / DSM 12333 / CCUG 43141 / JCM 11478 / NBRC 16432 / NCIMB 13614 / HKI 0122)</name>
    <dbReference type="NCBI Taxonomy" id="471853"/>
    <lineage>
        <taxon>Bacteria</taxon>
        <taxon>Bacillati</taxon>
        <taxon>Actinomycetota</taxon>
        <taxon>Actinomycetes</taxon>
        <taxon>Micrococcales</taxon>
        <taxon>Beutenbergiaceae</taxon>
        <taxon>Beutenbergia</taxon>
    </lineage>
</organism>
<dbReference type="Proteomes" id="UP000007962">
    <property type="component" value="Chromosome"/>
</dbReference>
<evidence type="ECO:0000256" key="5">
    <source>
        <dbReference type="SAM" id="MobiDB-lite"/>
    </source>
</evidence>
<dbReference type="HOGENOM" id="CLU_003291_4_0_11"/>
<dbReference type="Pfam" id="PF07992">
    <property type="entry name" value="Pyr_redox_2"/>
    <property type="match status" value="1"/>
</dbReference>
<dbReference type="Gene3D" id="3.30.390.30">
    <property type="match status" value="1"/>
</dbReference>
<dbReference type="InterPro" id="IPR023753">
    <property type="entry name" value="FAD/NAD-binding_dom"/>
</dbReference>
<keyword evidence="4" id="KW-0560">Oxidoreductase</keyword>
<dbReference type="KEGG" id="bcv:Bcav_3010"/>
<dbReference type="SUPFAM" id="SSF51905">
    <property type="entry name" value="FAD/NAD(P)-binding domain"/>
    <property type="match status" value="1"/>
</dbReference>
<dbReference type="InterPro" id="IPR016156">
    <property type="entry name" value="FAD/NAD-linked_Rdtase_dimer_sf"/>
</dbReference>
<dbReference type="InterPro" id="IPR036188">
    <property type="entry name" value="FAD/NAD-bd_sf"/>
</dbReference>
<dbReference type="EMBL" id="CP001618">
    <property type="protein sequence ID" value="ACQ81255.1"/>
    <property type="molecule type" value="Genomic_DNA"/>
</dbReference>
<dbReference type="PRINTS" id="PR00368">
    <property type="entry name" value="FADPNR"/>
</dbReference>
<dbReference type="Pfam" id="PF14759">
    <property type="entry name" value="Reductase_C"/>
    <property type="match status" value="1"/>
</dbReference>
<proteinExistence type="predicted"/>
<name>C5BZS5_BEUC1</name>
<evidence type="ECO:0000256" key="2">
    <source>
        <dbReference type="ARBA" id="ARBA00022630"/>
    </source>
</evidence>
<dbReference type="AlphaFoldDB" id="C5BZS5"/>
<protein>
    <submittedName>
        <fullName evidence="8">FAD-dependent pyridine nucleotide-disulphide oxidoreductase</fullName>
    </submittedName>
</protein>